<name>A0A9P4R136_9PLEO</name>
<feature type="compositionally biased region" description="Low complexity" evidence="1">
    <location>
        <begin position="746"/>
        <end position="760"/>
    </location>
</feature>
<dbReference type="Pfam" id="PF26647">
    <property type="entry name" value="zf_Tbcl_3"/>
    <property type="match status" value="1"/>
</dbReference>
<feature type="compositionally biased region" description="Pro residues" evidence="1">
    <location>
        <begin position="178"/>
        <end position="187"/>
    </location>
</feature>
<feature type="region of interest" description="Disordered" evidence="1">
    <location>
        <begin position="701"/>
        <end position="768"/>
    </location>
</feature>
<dbReference type="Pfam" id="PF26648">
    <property type="entry name" value="zf_Tbcl_4"/>
    <property type="match status" value="1"/>
</dbReference>
<evidence type="ECO:0000259" key="3">
    <source>
        <dbReference type="Pfam" id="PF26648"/>
    </source>
</evidence>
<organism evidence="4 5">
    <name type="scientific">Polyplosphaeria fusca</name>
    <dbReference type="NCBI Taxonomy" id="682080"/>
    <lineage>
        <taxon>Eukaryota</taxon>
        <taxon>Fungi</taxon>
        <taxon>Dikarya</taxon>
        <taxon>Ascomycota</taxon>
        <taxon>Pezizomycotina</taxon>
        <taxon>Dothideomycetes</taxon>
        <taxon>Pleosporomycetidae</taxon>
        <taxon>Pleosporales</taxon>
        <taxon>Tetraplosphaeriaceae</taxon>
        <taxon>Polyplosphaeria</taxon>
    </lineage>
</organism>
<feature type="region of interest" description="Disordered" evidence="1">
    <location>
        <begin position="791"/>
        <end position="812"/>
    </location>
</feature>
<dbReference type="OrthoDB" id="5600002at2759"/>
<feature type="compositionally biased region" description="Polar residues" evidence="1">
    <location>
        <begin position="736"/>
        <end position="745"/>
    </location>
</feature>
<feature type="compositionally biased region" description="Polar residues" evidence="1">
    <location>
        <begin position="791"/>
        <end position="804"/>
    </location>
</feature>
<dbReference type="InterPro" id="IPR058251">
    <property type="entry name" value="zf_Tbcl_3"/>
</dbReference>
<feature type="region of interest" description="Disordered" evidence="1">
    <location>
        <begin position="168"/>
        <end position="193"/>
    </location>
</feature>
<dbReference type="InterPro" id="IPR058252">
    <property type="entry name" value="zf_Tbcl_4"/>
</dbReference>
<keyword evidence="5" id="KW-1185">Reference proteome</keyword>
<evidence type="ECO:0000259" key="2">
    <source>
        <dbReference type="Pfam" id="PF26647"/>
    </source>
</evidence>
<comment type="caution">
    <text evidence="4">The sequence shown here is derived from an EMBL/GenBank/DDBJ whole genome shotgun (WGS) entry which is preliminary data.</text>
</comment>
<dbReference type="EMBL" id="ML996139">
    <property type="protein sequence ID" value="KAF2735115.1"/>
    <property type="molecule type" value="Genomic_DNA"/>
</dbReference>
<evidence type="ECO:0000313" key="4">
    <source>
        <dbReference type="EMBL" id="KAF2735115.1"/>
    </source>
</evidence>
<proteinExistence type="predicted"/>
<dbReference type="AlphaFoldDB" id="A0A9P4R136"/>
<reference evidence="4" key="1">
    <citation type="journal article" date="2020" name="Stud. Mycol.">
        <title>101 Dothideomycetes genomes: a test case for predicting lifestyles and emergence of pathogens.</title>
        <authorList>
            <person name="Haridas S."/>
            <person name="Albert R."/>
            <person name="Binder M."/>
            <person name="Bloem J."/>
            <person name="Labutti K."/>
            <person name="Salamov A."/>
            <person name="Andreopoulos B."/>
            <person name="Baker S."/>
            <person name="Barry K."/>
            <person name="Bills G."/>
            <person name="Bluhm B."/>
            <person name="Cannon C."/>
            <person name="Castanera R."/>
            <person name="Culley D."/>
            <person name="Daum C."/>
            <person name="Ezra D."/>
            <person name="Gonzalez J."/>
            <person name="Henrissat B."/>
            <person name="Kuo A."/>
            <person name="Liang C."/>
            <person name="Lipzen A."/>
            <person name="Lutzoni F."/>
            <person name="Magnuson J."/>
            <person name="Mondo S."/>
            <person name="Nolan M."/>
            <person name="Ohm R."/>
            <person name="Pangilinan J."/>
            <person name="Park H.-J."/>
            <person name="Ramirez L."/>
            <person name="Alfaro M."/>
            <person name="Sun H."/>
            <person name="Tritt A."/>
            <person name="Yoshinaga Y."/>
            <person name="Zwiers L.-H."/>
            <person name="Turgeon B."/>
            <person name="Goodwin S."/>
            <person name="Spatafora J."/>
            <person name="Crous P."/>
            <person name="Grigoriev I."/>
        </authorList>
    </citation>
    <scope>NUCLEOTIDE SEQUENCE</scope>
    <source>
        <strain evidence="4">CBS 125425</strain>
    </source>
</reference>
<dbReference type="Proteomes" id="UP000799444">
    <property type="component" value="Unassembled WGS sequence"/>
</dbReference>
<evidence type="ECO:0000313" key="5">
    <source>
        <dbReference type="Proteomes" id="UP000799444"/>
    </source>
</evidence>
<feature type="compositionally biased region" description="Polar residues" evidence="1">
    <location>
        <begin position="713"/>
        <end position="724"/>
    </location>
</feature>
<feature type="region of interest" description="Disordered" evidence="1">
    <location>
        <begin position="1"/>
        <end position="36"/>
    </location>
</feature>
<sequence length="931" mass="103935">MALATRSSFDDPHPDIIKIEDSPSPSPSLDDPPDAIPEVGIRLAHPIPAVLDPKDPESFLRRCSGFNKKTNLRCNAPIGRNSPHAKSLHFTYLPTCHAHRDQLTYAGRCQFKENGDLCARLFRWIPPNFELCEEHQGHPDTPCYFMKLPLELRLDVFRYLLPSKPIGSSISHMHQENDPPPPPPPQGPHRANQPFVTWNPASGPIRLPPPRIAHSRRPHAARCVIPKPPSPVEPPKLFPTPLLNLLHVSRQMYLEVKDLLFSTVPFVIDIRKDGTFMCGRRLLEPRRADGTSHFAGEDAEKAAKKFIASFDWASVKNYDVHILVENWNAQMQPHQPSHWDEEVEIYDIRDYVRVAVNGILAKSRNLCKLNVRLGIASFTWGDEELIENARLLVGPFERLRNVRQPKLCGVFGGITRVPYMVNMPSPPYATATPASRQSTPLCSVPRLPTHHVLAGPGNTHFDLYREQWERWLSQEAFGLPKKPPIASMFSSFKEFYSRLSSIVPDVMDRVGKFAFLHRARVARENEDVEAFRHLRNELIEYWYAYLEREEAKKNDMDSRLSQMLDTDVYPSHEKEPIPSLGSPGSDDDCVMLDVDKMAAEGIPMQGNQMTLSQRRHYQAQQARAAAMAVLRARQAHHGQIQNSIMHGSSPATLSAQQLAAQKQIQQQLQQQQQAIHILQMNQQRRGQQMQSMNPQLMNIQQYSLPPSAPPHPQQSTAMRRTPSSPFKDGADRDVFNSPTFTSSQDAPASPSTSPETAPTSLFNAFSEDPYTADPGVGCSTSWAGLTTWPSSNDAQVSPSDNLASAGSPMHSSLAPLTSEQLLGRQQSSAAFYEETASEWLSEALTRDQDPPTQSTGRAANFEYVGSAPRAKKRRVDSGPSGYVERDGVLVIDDEDPLTDGDGRFDGRLGNNGVLWDGVGKGKARAEVVAVD</sequence>
<accession>A0A9P4R136</accession>
<gene>
    <name evidence="4" type="ORF">EJ04DRAFT_552172</name>
</gene>
<feature type="domain" description="Probable treble clef zinc finger" evidence="2">
    <location>
        <begin position="59"/>
        <end position="104"/>
    </location>
</feature>
<feature type="compositionally biased region" description="Basic and acidic residues" evidence="1">
    <location>
        <begin position="8"/>
        <end position="21"/>
    </location>
</feature>
<protein>
    <submittedName>
        <fullName evidence="4">Uncharacterized protein</fullName>
    </submittedName>
</protein>
<evidence type="ECO:0000256" key="1">
    <source>
        <dbReference type="SAM" id="MobiDB-lite"/>
    </source>
</evidence>
<feature type="domain" description="Probable treble clef zinc finger fungi" evidence="3">
    <location>
        <begin position="106"/>
        <end position="139"/>
    </location>
</feature>